<keyword evidence="1" id="KW-0472">Membrane</keyword>
<gene>
    <name evidence="2" type="ORF">ACH4TF_33700</name>
</gene>
<dbReference type="RefSeq" id="WP_397614937.1">
    <property type="nucleotide sequence ID" value="NZ_JBIRRB010000020.1"/>
</dbReference>
<feature type="transmembrane region" description="Helical" evidence="1">
    <location>
        <begin position="20"/>
        <end position="39"/>
    </location>
</feature>
<evidence type="ECO:0000256" key="1">
    <source>
        <dbReference type="SAM" id="Phobius"/>
    </source>
</evidence>
<protein>
    <submittedName>
        <fullName evidence="2">Uncharacterized protein</fullName>
    </submittedName>
</protein>
<reference evidence="2 3" key="1">
    <citation type="submission" date="2024-10" db="EMBL/GenBank/DDBJ databases">
        <title>The Natural Products Discovery Center: Release of the First 8490 Sequenced Strains for Exploring Actinobacteria Biosynthetic Diversity.</title>
        <authorList>
            <person name="Kalkreuter E."/>
            <person name="Kautsar S.A."/>
            <person name="Yang D."/>
            <person name="Bader C.D."/>
            <person name="Teijaro C.N."/>
            <person name="Fluegel L."/>
            <person name="Davis C.M."/>
            <person name="Simpson J.R."/>
            <person name="Lauterbach L."/>
            <person name="Steele A.D."/>
            <person name="Gui C."/>
            <person name="Meng S."/>
            <person name="Li G."/>
            <person name="Viehrig K."/>
            <person name="Ye F."/>
            <person name="Su P."/>
            <person name="Kiefer A.F."/>
            <person name="Nichols A."/>
            <person name="Cepeda A.J."/>
            <person name="Yan W."/>
            <person name="Fan B."/>
            <person name="Jiang Y."/>
            <person name="Adhikari A."/>
            <person name="Zheng C.-J."/>
            <person name="Schuster L."/>
            <person name="Cowan T.M."/>
            <person name="Smanski M.J."/>
            <person name="Chevrette M.G."/>
            <person name="De Carvalho L.P.S."/>
            <person name="Shen B."/>
        </authorList>
    </citation>
    <scope>NUCLEOTIDE SEQUENCE [LARGE SCALE GENOMIC DNA]</scope>
    <source>
        <strain evidence="2 3">NPDC020979</strain>
    </source>
</reference>
<accession>A0ABW7TCS1</accession>
<dbReference type="EMBL" id="JBIRRB010000020">
    <property type="protein sequence ID" value="MFI0915351.1"/>
    <property type="molecule type" value="Genomic_DNA"/>
</dbReference>
<comment type="caution">
    <text evidence="2">The sequence shown here is derived from an EMBL/GenBank/DDBJ whole genome shotgun (WGS) entry which is preliminary data.</text>
</comment>
<sequence length="71" mass="7716">MLADPSAVRDTDGTTPWRQHPAVIVIVVVLLLTVLNHIVPVQEVLPAAVALLPVLQNRRVRRAAPRTGPAR</sequence>
<proteinExistence type="predicted"/>
<keyword evidence="1" id="KW-1133">Transmembrane helix</keyword>
<name>A0ABW7TCS1_9ACTN</name>
<evidence type="ECO:0000313" key="2">
    <source>
        <dbReference type="EMBL" id="MFI0915351.1"/>
    </source>
</evidence>
<keyword evidence="3" id="KW-1185">Reference proteome</keyword>
<keyword evidence="1" id="KW-0812">Transmembrane</keyword>
<evidence type="ECO:0000313" key="3">
    <source>
        <dbReference type="Proteomes" id="UP001611162"/>
    </source>
</evidence>
<organism evidence="2 3">
    <name type="scientific">Streptomyces abikoensis</name>
    <dbReference type="NCBI Taxonomy" id="97398"/>
    <lineage>
        <taxon>Bacteria</taxon>
        <taxon>Bacillati</taxon>
        <taxon>Actinomycetota</taxon>
        <taxon>Actinomycetes</taxon>
        <taxon>Kitasatosporales</taxon>
        <taxon>Streptomycetaceae</taxon>
        <taxon>Streptomyces</taxon>
    </lineage>
</organism>
<dbReference type="Proteomes" id="UP001611162">
    <property type="component" value="Unassembled WGS sequence"/>
</dbReference>